<organism evidence="1">
    <name type="scientific">hydrothermal vent metagenome</name>
    <dbReference type="NCBI Taxonomy" id="652676"/>
    <lineage>
        <taxon>unclassified sequences</taxon>
        <taxon>metagenomes</taxon>
        <taxon>ecological metagenomes</taxon>
    </lineage>
</organism>
<dbReference type="Pfam" id="PF08843">
    <property type="entry name" value="AbiEii"/>
    <property type="match status" value="1"/>
</dbReference>
<dbReference type="Gene3D" id="3.10.450.620">
    <property type="entry name" value="JHP933, nucleotidyltransferase-like core domain"/>
    <property type="match status" value="1"/>
</dbReference>
<evidence type="ECO:0008006" key="2">
    <source>
        <dbReference type="Google" id="ProtNLM"/>
    </source>
</evidence>
<dbReference type="EMBL" id="UOFR01000020">
    <property type="protein sequence ID" value="VAW93562.1"/>
    <property type="molecule type" value="Genomic_DNA"/>
</dbReference>
<protein>
    <recommendedName>
        <fullName evidence="2">Ync</fullName>
    </recommendedName>
</protein>
<gene>
    <name evidence="1" type="ORF">MNBD_GAMMA21-3065</name>
</gene>
<dbReference type="InterPro" id="IPR014942">
    <property type="entry name" value="AbiEii"/>
</dbReference>
<sequence>MYNETQLREVFHFCFLERLLKLTEPGLYALKGGVNLRFYFNSPRYSEDMDLDVFAGRVDTLKKNGYKLLNDAGFKRSLRIYGIEDLELNDPAKAKHTDVDVTQRFRLGLVTSAGQRLPTKVEFSRRQKSKRALVTDLIDPELARQYRKLSFRAQHYPGDVAAIQKFKALYGRKVTQARDVFDIGILYAGGHVNAELIMTSLTKSQKIKATDCVMSLSYAEFEGQVVEFLLPEIQQDYRSLLSWKRVQDTVLSLLNPPR</sequence>
<name>A0A3B1A1D2_9ZZZZ</name>
<evidence type="ECO:0000313" key="1">
    <source>
        <dbReference type="EMBL" id="VAW93562.1"/>
    </source>
</evidence>
<accession>A0A3B1A1D2</accession>
<dbReference type="AlphaFoldDB" id="A0A3B1A1D2"/>
<proteinExistence type="predicted"/>
<reference evidence="1" key="1">
    <citation type="submission" date="2018-06" db="EMBL/GenBank/DDBJ databases">
        <authorList>
            <person name="Zhirakovskaya E."/>
        </authorList>
    </citation>
    <scope>NUCLEOTIDE SEQUENCE</scope>
</reference>